<dbReference type="PRINTS" id="PR00080">
    <property type="entry name" value="SDRFAMILY"/>
</dbReference>
<dbReference type="SUPFAM" id="SSF51735">
    <property type="entry name" value="NAD(P)-binding Rossmann-fold domains"/>
    <property type="match status" value="1"/>
</dbReference>
<evidence type="ECO:0000256" key="1">
    <source>
        <dbReference type="ARBA" id="ARBA00006484"/>
    </source>
</evidence>
<dbReference type="PROSITE" id="PS00061">
    <property type="entry name" value="ADH_SHORT"/>
    <property type="match status" value="1"/>
</dbReference>
<dbReference type="Gene3D" id="3.40.50.720">
    <property type="entry name" value="NAD(P)-binding Rossmann-like Domain"/>
    <property type="match status" value="1"/>
</dbReference>
<organism evidence="2 3">
    <name type="scientific">Paenibacillus cisolokensis</name>
    <dbReference type="NCBI Taxonomy" id="1658519"/>
    <lineage>
        <taxon>Bacteria</taxon>
        <taxon>Bacillati</taxon>
        <taxon>Bacillota</taxon>
        <taxon>Bacilli</taxon>
        <taxon>Bacillales</taxon>
        <taxon>Paenibacillaceae</taxon>
        <taxon>Paenibacillus</taxon>
    </lineage>
</organism>
<dbReference type="PANTHER" id="PTHR42760">
    <property type="entry name" value="SHORT-CHAIN DEHYDROGENASES/REDUCTASES FAMILY MEMBER"/>
    <property type="match status" value="1"/>
</dbReference>
<dbReference type="Proteomes" id="UP000680304">
    <property type="component" value="Unassembled WGS sequence"/>
</dbReference>
<dbReference type="PRINTS" id="PR00081">
    <property type="entry name" value="GDHRDH"/>
</dbReference>
<dbReference type="InterPro" id="IPR002347">
    <property type="entry name" value="SDR_fam"/>
</dbReference>
<gene>
    <name evidence="2" type="ORF">PACILC2_18430</name>
</gene>
<dbReference type="InterPro" id="IPR020904">
    <property type="entry name" value="Sc_DH/Rdtase_CS"/>
</dbReference>
<comment type="caution">
    <text evidence="2">The sequence shown here is derived from an EMBL/GenBank/DDBJ whole genome shotgun (WGS) entry which is preliminary data.</text>
</comment>
<comment type="similarity">
    <text evidence="1">Belongs to the short-chain dehydrogenases/reductases (SDR) family.</text>
</comment>
<protein>
    <submittedName>
        <fullName evidence="2">Oxidoreductase</fullName>
    </submittedName>
</protein>
<proteinExistence type="inferred from homology"/>
<sequence>MNAGERKTAVITGAAGGIGRALAAGYAGEGFAVALIDKDEDGLRETGNMVEAAGGNVYVRKVDLTDPDQIAAGFRDIRDVCGRVDVLINNAGLGAWKSPYELSVEEWDYVIHTNLRGTFLCSREAAAVMRAQGGGAIVNIASTRAFMSEPNSEAYAASKGGIVALTHALAVSLGPDGITVNCISPGWIETGDYGKLRPEDHAQHPAGRVGKPDDIVRACLYLTDSRNRFVTGTNITVDGGMTRKMIYLE</sequence>
<dbReference type="EMBL" id="BOVJ01000059">
    <property type="protein sequence ID" value="GIQ63275.1"/>
    <property type="molecule type" value="Genomic_DNA"/>
</dbReference>
<reference evidence="2 3" key="1">
    <citation type="submission" date="2021-04" db="EMBL/GenBank/DDBJ databases">
        <title>Draft genome sequence of Paenibacillus cisolokensis, LC2-13A.</title>
        <authorList>
            <person name="Uke A."/>
            <person name="Chhe C."/>
            <person name="Baramee S."/>
            <person name="Kosugi A."/>
        </authorList>
    </citation>
    <scope>NUCLEOTIDE SEQUENCE [LARGE SCALE GENOMIC DNA]</scope>
    <source>
        <strain evidence="2 3">LC2-13A</strain>
    </source>
</reference>
<evidence type="ECO:0000313" key="2">
    <source>
        <dbReference type="EMBL" id="GIQ63275.1"/>
    </source>
</evidence>
<keyword evidence="3" id="KW-1185">Reference proteome</keyword>
<dbReference type="Pfam" id="PF13561">
    <property type="entry name" value="adh_short_C2"/>
    <property type="match status" value="1"/>
</dbReference>
<accession>A0ABQ4N533</accession>
<dbReference type="InterPro" id="IPR036291">
    <property type="entry name" value="NAD(P)-bd_dom_sf"/>
</dbReference>
<dbReference type="RefSeq" id="WP_062493185.1">
    <property type="nucleotide sequence ID" value="NZ_BOVJ01000059.1"/>
</dbReference>
<name>A0ABQ4N533_9BACL</name>
<evidence type="ECO:0000313" key="3">
    <source>
        <dbReference type="Proteomes" id="UP000680304"/>
    </source>
</evidence>